<evidence type="ECO:0000256" key="9">
    <source>
        <dbReference type="ARBA" id="ARBA00023315"/>
    </source>
</evidence>
<sequence>MEGEGKQFLPVWSTLLASLCYCYFIASKIPKGKLRFFLFFPSFYLFTIFPLYFSSVILKGVTSYFITYLGNFKLLLFSYDTGPLSNNQSIHSHKSKFGKQNTDNEHVKSTSLLRFIVVTIFPMKIKDKLAQKQKSIKILPLNLLHEALSFTILSTICYFYKEQLHLGLLWLAYSGLIYLFLDVVVGICNKLAKAIIDVELYPPFDEPYLSTSLQDFWSRRWNLMVTDVLRHTIYEPTRAILSKYLSKQSALISSVMAVFLVSGLIHELIFYYLTFVEPTWEVTLFFGLNGLCVILEGFLKHGLGHKLRLHWAISGPITLGLVMGTGYLWFFRPFLRNQLDERIAEEILAILVFVRQQFI</sequence>
<feature type="transmembrane region" description="Helical" evidence="10">
    <location>
        <begin position="167"/>
        <end position="188"/>
    </location>
</feature>
<evidence type="ECO:0000256" key="10">
    <source>
        <dbReference type="SAM" id="Phobius"/>
    </source>
</evidence>
<reference evidence="12" key="1">
    <citation type="journal article" date="2021" name="Nat. Commun.">
        <title>Genomic analyses provide insights into spinach domestication and the genetic basis of agronomic traits.</title>
        <authorList>
            <person name="Cai X."/>
            <person name="Sun X."/>
            <person name="Xu C."/>
            <person name="Sun H."/>
            <person name="Wang X."/>
            <person name="Ge C."/>
            <person name="Zhang Z."/>
            <person name="Wang Q."/>
            <person name="Fei Z."/>
            <person name="Jiao C."/>
            <person name="Wang Q."/>
        </authorList>
    </citation>
    <scope>NUCLEOTIDE SEQUENCE [LARGE SCALE GENOMIC DNA]</scope>
    <source>
        <strain evidence="12">cv. Varoflay</strain>
    </source>
</reference>
<keyword evidence="12" id="KW-1185">Reference proteome</keyword>
<dbReference type="RefSeq" id="XP_021849622.1">
    <property type="nucleotide sequence ID" value="XM_021993930.2"/>
</dbReference>
<dbReference type="InterPro" id="IPR032805">
    <property type="entry name" value="Wax_synthase_dom"/>
</dbReference>
<dbReference type="PANTHER" id="PTHR31595">
    <property type="entry name" value="LONG-CHAIN-ALCOHOL O-FATTY-ACYLTRANSFERASE 3-RELATED"/>
    <property type="match status" value="1"/>
</dbReference>
<keyword evidence="8 10" id="KW-0472">Membrane</keyword>
<dbReference type="Pfam" id="PF13813">
    <property type="entry name" value="MBOAT_2"/>
    <property type="match status" value="1"/>
</dbReference>
<name>A0A9R0II36_SPIOL</name>
<keyword evidence="5 10" id="KW-0812">Transmembrane</keyword>
<dbReference type="InterPro" id="IPR044851">
    <property type="entry name" value="Wax_synthase"/>
</dbReference>
<comment type="subcellular location">
    <subcellularLocation>
        <location evidence="1">Membrane</location>
        <topology evidence="1">Multi-pass membrane protein</topology>
    </subcellularLocation>
</comment>
<evidence type="ECO:0000256" key="4">
    <source>
        <dbReference type="ARBA" id="ARBA00022679"/>
    </source>
</evidence>
<protein>
    <submittedName>
        <fullName evidence="13">Probable long-chain-alcohol O-fatty-acyltransferase 5</fullName>
    </submittedName>
</protein>
<evidence type="ECO:0000256" key="2">
    <source>
        <dbReference type="ARBA" id="ARBA00005179"/>
    </source>
</evidence>
<comment type="pathway">
    <text evidence="2">Secondary metabolite biosynthesis.</text>
</comment>
<feature type="transmembrane region" description="Helical" evidence="10">
    <location>
        <begin position="279"/>
        <end position="299"/>
    </location>
</feature>
<dbReference type="GO" id="GO:0016020">
    <property type="term" value="C:membrane"/>
    <property type="evidence" value="ECO:0007669"/>
    <property type="project" value="UniProtKB-SubCell"/>
</dbReference>
<gene>
    <name evidence="13" type="primary">LOC110789283</name>
</gene>
<dbReference type="GO" id="GO:0006629">
    <property type="term" value="P:lipid metabolic process"/>
    <property type="evidence" value="ECO:0007669"/>
    <property type="project" value="UniProtKB-KW"/>
</dbReference>
<feature type="transmembrane region" description="Helical" evidence="10">
    <location>
        <begin position="6"/>
        <end position="24"/>
    </location>
</feature>
<keyword evidence="7" id="KW-0443">Lipid metabolism</keyword>
<evidence type="ECO:0000256" key="1">
    <source>
        <dbReference type="ARBA" id="ARBA00004141"/>
    </source>
</evidence>
<feature type="transmembrane region" description="Helical" evidence="10">
    <location>
        <begin position="36"/>
        <end position="58"/>
    </location>
</feature>
<keyword evidence="9" id="KW-0012">Acyltransferase</keyword>
<comment type="similarity">
    <text evidence="3">Belongs to the wax synthase family.</text>
</comment>
<evidence type="ECO:0000256" key="6">
    <source>
        <dbReference type="ARBA" id="ARBA00022989"/>
    </source>
</evidence>
<dbReference type="GeneID" id="110789283"/>
<feature type="transmembrane region" description="Helical" evidence="10">
    <location>
        <begin position="143"/>
        <end position="161"/>
    </location>
</feature>
<evidence type="ECO:0000256" key="7">
    <source>
        <dbReference type="ARBA" id="ARBA00023098"/>
    </source>
</evidence>
<accession>A0A9R0II36</accession>
<feature type="transmembrane region" description="Helical" evidence="10">
    <location>
        <begin position="311"/>
        <end position="330"/>
    </location>
</feature>
<evidence type="ECO:0000259" key="11">
    <source>
        <dbReference type="Pfam" id="PF13813"/>
    </source>
</evidence>
<dbReference type="KEGG" id="soe:110789283"/>
<feature type="domain" description="Wax synthase" evidence="11">
    <location>
        <begin position="202"/>
        <end position="286"/>
    </location>
</feature>
<dbReference type="Proteomes" id="UP000813463">
    <property type="component" value="Chromosome 4"/>
</dbReference>
<dbReference type="OrthoDB" id="1077582at2759"/>
<keyword evidence="6 10" id="KW-1133">Transmembrane helix</keyword>
<feature type="transmembrane region" description="Helical" evidence="10">
    <location>
        <begin position="250"/>
        <end position="273"/>
    </location>
</feature>
<keyword evidence="4" id="KW-0808">Transferase</keyword>
<evidence type="ECO:0000256" key="5">
    <source>
        <dbReference type="ARBA" id="ARBA00022692"/>
    </source>
</evidence>
<evidence type="ECO:0000313" key="12">
    <source>
        <dbReference type="Proteomes" id="UP000813463"/>
    </source>
</evidence>
<dbReference type="PANTHER" id="PTHR31595:SF57">
    <property type="entry name" value="OS04G0481900 PROTEIN"/>
    <property type="match status" value="1"/>
</dbReference>
<dbReference type="GO" id="GO:0008374">
    <property type="term" value="F:O-acyltransferase activity"/>
    <property type="evidence" value="ECO:0007669"/>
    <property type="project" value="InterPro"/>
</dbReference>
<evidence type="ECO:0000256" key="3">
    <source>
        <dbReference type="ARBA" id="ARBA00007282"/>
    </source>
</evidence>
<evidence type="ECO:0000256" key="8">
    <source>
        <dbReference type="ARBA" id="ARBA00023136"/>
    </source>
</evidence>
<reference evidence="13" key="2">
    <citation type="submission" date="2025-08" db="UniProtKB">
        <authorList>
            <consortium name="RefSeq"/>
        </authorList>
    </citation>
    <scope>IDENTIFICATION</scope>
    <source>
        <tissue evidence="13">Leaf</tissue>
    </source>
</reference>
<proteinExistence type="inferred from homology"/>
<organism evidence="12 13">
    <name type="scientific">Spinacia oleracea</name>
    <name type="common">Spinach</name>
    <dbReference type="NCBI Taxonomy" id="3562"/>
    <lineage>
        <taxon>Eukaryota</taxon>
        <taxon>Viridiplantae</taxon>
        <taxon>Streptophyta</taxon>
        <taxon>Embryophyta</taxon>
        <taxon>Tracheophyta</taxon>
        <taxon>Spermatophyta</taxon>
        <taxon>Magnoliopsida</taxon>
        <taxon>eudicotyledons</taxon>
        <taxon>Gunneridae</taxon>
        <taxon>Pentapetalae</taxon>
        <taxon>Caryophyllales</taxon>
        <taxon>Chenopodiaceae</taxon>
        <taxon>Chenopodioideae</taxon>
        <taxon>Anserineae</taxon>
        <taxon>Spinacia</taxon>
    </lineage>
</organism>
<dbReference type="AlphaFoldDB" id="A0A9R0II36"/>
<evidence type="ECO:0000313" key="13">
    <source>
        <dbReference type="RefSeq" id="XP_021849622.1"/>
    </source>
</evidence>